<organism evidence="1">
    <name type="scientific">Pseudomonas aeruginosa</name>
    <dbReference type="NCBI Taxonomy" id="287"/>
    <lineage>
        <taxon>Bacteria</taxon>
        <taxon>Pseudomonadati</taxon>
        <taxon>Pseudomonadota</taxon>
        <taxon>Gammaproteobacteria</taxon>
        <taxon>Pseudomonadales</taxon>
        <taxon>Pseudomonadaceae</taxon>
        <taxon>Pseudomonas</taxon>
    </lineage>
</organism>
<dbReference type="RefSeq" id="WP_034073543.1">
    <property type="nucleotide sequence ID" value="NZ_CP081478.1"/>
</dbReference>
<evidence type="ECO:0000313" key="1">
    <source>
        <dbReference type="EMBL" id="QHU24516.1"/>
    </source>
</evidence>
<accession>A0A6C0L5E5</accession>
<name>A0A6C0L5E5_PSEAI</name>
<protein>
    <submittedName>
        <fullName evidence="1">Uncharacterized protein</fullName>
    </submittedName>
</protein>
<reference evidence="1" key="1">
    <citation type="submission" date="2019-10" db="EMBL/GenBank/DDBJ databases">
        <title>Extensively Drug-Resistant Pseudomonas aeruginosa ST664 clone carrying KPC-2-encoding megaplasmid in a burn clinic.</title>
        <authorList>
            <person name="Li Z."/>
            <person name="Cai Z."/>
            <person name="Cai Z."/>
            <person name="Zhang Y."/>
            <person name="Fu T."/>
            <person name="Jin Y."/>
            <person name="Cheng Z."/>
            <person name="Jin S."/>
            <person name="Wu W."/>
            <person name="Yang L."/>
            <person name="Bai F."/>
        </authorList>
    </citation>
    <scope>NUCLEOTIDE SEQUENCE</scope>
    <source>
        <strain evidence="1">NK546</strain>
        <plasmid evidence="1">pNK546b</plasmid>
    </source>
</reference>
<keyword evidence="1" id="KW-0614">Plasmid</keyword>
<proteinExistence type="predicted"/>
<geneLocation type="plasmid" evidence="1">
    <name>pNK546b</name>
</geneLocation>
<dbReference type="EMBL" id="MN583270">
    <property type="protein sequence ID" value="QHU24516.1"/>
    <property type="molecule type" value="Genomic_DNA"/>
</dbReference>
<dbReference type="AlphaFoldDB" id="A0A6C0L5E5"/>
<sequence length="96" mass="10674">MNGLEDRVIQKVVVQAQNGQTLEFFVKAILLTPDNKSFALVDEKGDLRAASAQSNENNSFTLLYFSGVWIDGDQVWTLDILTKDKKMLIGKLISIG</sequence>